<evidence type="ECO:0000313" key="3">
    <source>
        <dbReference type="EMBL" id="VFT79837.1"/>
    </source>
</evidence>
<sequence length="370" mass="41649">MEAARLLAILDHIALDLHFRVTLMDEQCHELHTSLRMCTKTPLEDESKQSTDEVAMEDKYVEAEIQGAETALQEALARARAIREAQSTRAKKKPEPVTKHLSPPPPAKSTVAPERKLQVPRSLRTAMTNITETQEAWMSPDTTPPGTFLSKLSHMLSQRDSPTSVAPIRLAYREQIFRLQHAYARILQVLHTKCSTADADAPPTLSRVFPLWFRLHKIKSLLGELNQELSCLVQRTPPPPRLSETTMQRSAAFLGAIKPTRRRPPTDSVDNFRLVEAVQAVDTKWDAFVMGRVYESLQGGWNDGTYADALHRISLEEVCRHVVPSLQERLHAQPVTKSDATDALMLLRLLHSITCCDGVMMRSFVPGQRQ</sequence>
<dbReference type="AlphaFoldDB" id="A0A485K948"/>
<evidence type="ECO:0000313" key="4">
    <source>
        <dbReference type="Proteomes" id="UP000332933"/>
    </source>
</evidence>
<evidence type="ECO:0000256" key="1">
    <source>
        <dbReference type="SAM" id="MobiDB-lite"/>
    </source>
</evidence>
<dbReference type="Proteomes" id="UP000332933">
    <property type="component" value="Unassembled WGS sequence"/>
</dbReference>
<gene>
    <name evidence="3" type="primary">Aste57867_2641</name>
    <name evidence="2" type="ORF">As57867_002634</name>
    <name evidence="3" type="ORF">ASTE57867_2641</name>
</gene>
<proteinExistence type="predicted"/>
<accession>A0A485K948</accession>
<reference evidence="2" key="2">
    <citation type="submission" date="2019-06" db="EMBL/GenBank/DDBJ databases">
        <title>Genomics analysis of Aphanomyces spp. identifies a new class of oomycete effector associated with host adaptation.</title>
        <authorList>
            <person name="Gaulin E."/>
        </authorList>
    </citation>
    <scope>NUCLEOTIDE SEQUENCE</scope>
    <source>
        <strain evidence="2">CBS 578.67</strain>
    </source>
</reference>
<reference evidence="3 4" key="1">
    <citation type="submission" date="2019-03" db="EMBL/GenBank/DDBJ databases">
        <authorList>
            <person name="Gaulin E."/>
            <person name="Dumas B."/>
        </authorList>
    </citation>
    <scope>NUCLEOTIDE SEQUENCE [LARGE SCALE GENOMIC DNA]</scope>
    <source>
        <strain evidence="3">CBS 568.67</strain>
    </source>
</reference>
<organism evidence="3 4">
    <name type="scientific">Aphanomyces stellatus</name>
    <dbReference type="NCBI Taxonomy" id="120398"/>
    <lineage>
        <taxon>Eukaryota</taxon>
        <taxon>Sar</taxon>
        <taxon>Stramenopiles</taxon>
        <taxon>Oomycota</taxon>
        <taxon>Saprolegniomycetes</taxon>
        <taxon>Saprolegniales</taxon>
        <taxon>Verrucalvaceae</taxon>
        <taxon>Aphanomyces</taxon>
    </lineage>
</organism>
<dbReference type="OrthoDB" id="70160at2759"/>
<name>A0A485K948_9STRA</name>
<keyword evidence="4" id="KW-1185">Reference proteome</keyword>
<dbReference type="EMBL" id="VJMH01000345">
    <property type="protein sequence ID" value="KAF0716846.1"/>
    <property type="molecule type" value="Genomic_DNA"/>
</dbReference>
<evidence type="ECO:0000313" key="2">
    <source>
        <dbReference type="EMBL" id="KAF0716846.1"/>
    </source>
</evidence>
<feature type="region of interest" description="Disordered" evidence="1">
    <location>
        <begin position="80"/>
        <end position="119"/>
    </location>
</feature>
<protein>
    <submittedName>
        <fullName evidence="3">Aste57867_2641 protein</fullName>
    </submittedName>
</protein>
<dbReference type="EMBL" id="CAADRA010000345">
    <property type="protein sequence ID" value="VFT79837.1"/>
    <property type="molecule type" value="Genomic_DNA"/>
</dbReference>